<organism evidence="6 7">
    <name type="scientific">Rubricella aquisinus</name>
    <dbReference type="NCBI Taxonomy" id="2028108"/>
    <lineage>
        <taxon>Bacteria</taxon>
        <taxon>Pseudomonadati</taxon>
        <taxon>Pseudomonadota</taxon>
        <taxon>Alphaproteobacteria</taxon>
        <taxon>Rhodobacterales</taxon>
        <taxon>Paracoccaceae</taxon>
        <taxon>Rubricella</taxon>
    </lineage>
</organism>
<feature type="domain" description="Glycosyltransferase 2-like" evidence="5">
    <location>
        <begin position="2"/>
        <end position="146"/>
    </location>
</feature>
<evidence type="ECO:0000256" key="4">
    <source>
        <dbReference type="SAM" id="Phobius"/>
    </source>
</evidence>
<name>A0A840WMG2_9RHOB</name>
<comment type="caution">
    <text evidence="6">The sequence shown here is derived from an EMBL/GenBank/DDBJ whole genome shotgun (WGS) entry which is preliminary data.</text>
</comment>
<dbReference type="PANTHER" id="PTHR43630:SF1">
    <property type="entry name" value="POLY-BETA-1,6-N-ACETYL-D-GLUCOSAMINE SYNTHASE"/>
    <property type="match status" value="1"/>
</dbReference>
<dbReference type="SUPFAM" id="SSF53448">
    <property type="entry name" value="Nucleotide-diphospho-sugar transferases"/>
    <property type="match status" value="1"/>
</dbReference>
<dbReference type="AlphaFoldDB" id="A0A840WMG2"/>
<reference evidence="6 7" key="1">
    <citation type="submission" date="2020-08" db="EMBL/GenBank/DDBJ databases">
        <title>Genomic Encyclopedia of Type Strains, Phase IV (KMG-IV): sequencing the most valuable type-strain genomes for metagenomic binning, comparative biology and taxonomic classification.</title>
        <authorList>
            <person name="Goeker M."/>
        </authorList>
    </citation>
    <scope>NUCLEOTIDE SEQUENCE [LARGE SCALE GENOMIC DNA]</scope>
    <source>
        <strain evidence="6 7">DSM 103377</strain>
    </source>
</reference>
<dbReference type="Proteomes" id="UP000553766">
    <property type="component" value="Unassembled WGS sequence"/>
</dbReference>
<keyword evidence="7" id="KW-1185">Reference proteome</keyword>
<feature type="transmembrane region" description="Helical" evidence="4">
    <location>
        <begin position="195"/>
        <end position="217"/>
    </location>
</feature>
<evidence type="ECO:0000256" key="3">
    <source>
        <dbReference type="ARBA" id="ARBA00022679"/>
    </source>
</evidence>
<keyword evidence="4" id="KW-1133">Transmembrane helix</keyword>
<dbReference type="InterPro" id="IPR029044">
    <property type="entry name" value="Nucleotide-diphossugar_trans"/>
</dbReference>
<feature type="transmembrane region" description="Helical" evidence="4">
    <location>
        <begin position="121"/>
        <end position="145"/>
    </location>
</feature>
<dbReference type="GO" id="GO:0016757">
    <property type="term" value="F:glycosyltransferase activity"/>
    <property type="evidence" value="ECO:0007669"/>
    <property type="project" value="UniProtKB-KW"/>
</dbReference>
<gene>
    <name evidence="6" type="ORF">FHS89_002294</name>
</gene>
<comment type="similarity">
    <text evidence="1">Belongs to the glycosyltransferase 2 family.</text>
</comment>
<sequence length="245" mass="28211">MTRCFTMEYAIWFRVLLFGVRRLGIPLPLGGTSVFFHTHVLKEIGAWDAHNVTEDADLGMRLARLGYRCDLVRSVTFEEANPQLGNWLRQRSRWLKGYAVTWVNHMRTPLRLWRDLGTGPFLGFQLLLLGSVTAYLAMPLFWVLLFAEVTGIKPQWLGAVDRTVWSLFFISLPLGNLTMICAAILALYRRRLLGLLPWAFTLPAYWSLGSIASYRAIFELFTMPFHWQKTQHGLARKSVSRTETD</sequence>
<keyword evidence="2" id="KW-0328">Glycosyltransferase</keyword>
<keyword evidence="4" id="KW-0812">Transmembrane</keyword>
<evidence type="ECO:0000259" key="5">
    <source>
        <dbReference type="Pfam" id="PF13632"/>
    </source>
</evidence>
<dbReference type="Gene3D" id="3.90.550.10">
    <property type="entry name" value="Spore Coat Polysaccharide Biosynthesis Protein SpsA, Chain A"/>
    <property type="match status" value="1"/>
</dbReference>
<dbReference type="EMBL" id="JACIJS010000006">
    <property type="protein sequence ID" value="MBB5516268.1"/>
    <property type="molecule type" value="Genomic_DNA"/>
</dbReference>
<proteinExistence type="inferred from homology"/>
<dbReference type="PANTHER" id="PTHR43630">
    <property type="entry name" value="POLY-BETA-1,6-N-ACETYL-D-GLUCOSAMINE SYNTHASE"/>
    <property type="match status" value="1"/>
</dbReference>
<evidence type="ECO:0000313" key="6">
    <source>
        <dbReference type="EMBL" id="MBB5516268.1"/>
    </source>
</evidence>
<accession>A0A840WMG2</accession>
<feature type="transmembrane region" description="Helical" evidence="4">
    <location>
        <begin position="165"/>
        <end position="188"/>
    </location>
</feature>
<dbReference type="RefSeq" id="WP_281376688.1">
    <property type="nucleotide sequence ID" value="NZ_JACIJS010000006.1"/>
</dbReference>
<keyword evidence="3 6" id="KW-0808">Transferase</keyword>
<evidence type="ECO:0000313" key="7">
    <source>
        <dbReference type="Proteomes" id="UP000553766"/>
    </source>
</evidence>
<dbReference type="Pfam" id="PF13632">
    <property type="entry name" value="Glyco_trans_2_3"/>
    <property type="match status" value="1"/>
</dbReference>
<evidence type="ECO:0000256" key="1">
    <source>
        <dbReference type="ARBA" id="ARBA00006739"/>
    </source>
</evidence>
<protein>
    <submittedName>
        <fullName evidence="6">Cellulose synthase/poly-beta-1,6-N-acetylglucosamine synthase-like glycosyltransferase</fullName>
    </submittedName>
</protein>
<keyword evidence="4" id="KW-0472">Membrane</keyword>
<dbReference type="InterPro" id="IPR001173">
    <property type="entry name" value="Glyco_trans_2-like"/>
</dbReference>
<evidence type="ECO:0000256" key="2">
    <source>
        <dbReference type="ARBA" id="ARBA00022676"/>
    </source>
</evidence>